<reference evidence="1 2" key="1">
    <citation type="submission" date="2019-11" db="EMBL/GenBank/DDBJ databases">
        <authorList>
            <person name="Holert J."/>
        </authorList>
    </citation>
    <scope>NUCLEOTIDE SEQUENCE [LARGE SCALE GENOMIC DNA]</scope>
    <source>
        <strain evidence="1">SB11_3</strain>
    </source>
</reference>
<sequence>MNVENLIQRLDGLIEIGSQAQRTVKTNDRGGKSLHLEVFYQFRTASISFILKLYGDKHPYLKEFSEHAKQSTPSCVERGVGILLAIRNEVESGWLSTTRGLISAEIFGDFLEMAEHLLDENYKDPAAVLIGSALEQHLKNIAIANDVSLTYPNKNGEAPKKADVLNADLVKAGVYSKIDQKSITSWLGIRNDAAHGKFDGYNDEQVRFMLVAVAEFMGRVST</sequence>
<dbReference type="Proteomes" id="UP000441399">
    <property type="component" value="Unassembled WGS sequence"/>
</dbReference>
<accession>A0A5S9QIE6</accession>
<dbReference type="OrthoDB" id="1435962at2"/>
<gene>
    <name evidence="1" type="ORF">OPDIPICF_04810</name>
</gene>
<evidence type="ECO:0000313" key="2">
    <source>
        <dbReference type="Proteomes" id="UP000441399"/>
    </source>
</evidence>
<keyword evidence="2" id="KW-1185">Reference proteome</keyword>
<proteinExistence type="predicted"/>
<evidence type="ECO:0000313" key="1">
    <source>
        <dbReference type="EMBL" id="CAA0117894.1"/>
    </source>
</evidence>
<evidence type="ECO:0008006" key="3">
    <source>
        <dbReference type="Google" id="ProtNLM"/>
    </source>
</evidence>
<dbReference type="AlphaFoldDB" id="A0A5S9QIE6"/>
<organism evidence="1 2">
    <name type="scientific">BD1-7 clade bacterium</name>
    <dbReference type="NCBI Taxonomy" id="2029982"/>
    <lineage>
        <taxon>Bacteria</taxon>
        <taxon>Pseudomonadati</taxon>
        <taxon>Pseudomonadota</taxon>
        <taxon>Gammaproteobacteria</taxon>
        <taxon>Cellvibrionales</taxon>
        <taxon>Spongiibacteraceae</taxon>
        <taxon>BD1-7 clade</taxon>
    </lineage>
</organism>
<dbReference type="EMBL" id="CACSIO010000028">
    <property type="protein sequence ID" value="CAA0117894.1"/>
    <property type="molecule type" value="Genomic_DNA"/>
</dbReference>
<protein>
    <recommendedName>
        <fullName evidence="3">DUF4145 domain-containing protein</fullName>
    </recommendedName>
</protein>
<name>A0A5S9QIE6_9GAMM</name>